<sequence length="374" mass="40935">MGIIKAFTGAIGGTFADQWKDIITAGSFDEHTAVSPGVLKSTNNGRGTNTSGSDGIISNGSKIYIPENTAAFIFSQSGIEDIITEPGGYEYQNGQESIFNGDGVKKSIFKQAKDRIGYGGISADYKQIAFVNLREIRNIYFGTHGPQVYNDLFYGVDLEIYSYGSFTVQIVDPVVFVRNFVPANVNYYSFDDSKVRAQLLSEFLQSFSVALNSLSSTYRVSQLPSQANAISEQIAQDSFNAGTWPERFGFKLVKVGIENIEFSEQSRELVNKYSANKMNLSAYEDVSQKASNIAAQQKMAEGVQTHGFGDMGGMVFGMNMAQGMAQNTGANAQPKPQMSFDEQIEALQKLKSLLDAGVLTQDEFDAKKREIMGL</sequence>
<dbReference type="RefSeq" id="WP_138156358.1">
    <property type="nucleotide sequence ID" value="NZ_CP039381.1"/>
</dbReference>
<gene>
    <name evidence="3" type="ORF">E5Z56_02400</name>
</gene>
<dbReference type="AlphaFoldDB" id="A0A4P8XTH9"/>
<evidence type="ECO:0000259" key="2">
    <source>
        <dbReference type="Pfam" id="PF13421"/>
    </source>
</evidence>
<dbReference type="EMBL" id="CP039381">
    <property type="protein sequence ID" value="QCT06271.1"/>
    <property type="molecule type" value="Genomic_DNA"/>
</dbReference>
<proteinExistence type="predicted"/>
<dbReference type="Pfam" id="PF13421">
    <property type="entry name" value="Band_7_1"/>
    <property type="match status" value="1"/>
</dbReference>
<protein>
    <submittedName>
        <fullName evidence="3">SPFH domain-containing protein</fullName>
    </submittedName>
</protein>
<dbReference type="PANTHER" id="PTHR37826">
    <property type="entry name" value="FLOTILLIN BAND_7_5 DOMAIN PROTEIN"/>
    <property type="match status" value="1"/>
</dbReference>
<reference evidence="3 4" key="1">
    <citation type="submission" date="2019-04" db="EMBL/GenBank/DDBJ databases">
        <authorList>
            <person name="Embree M."/>
            <person name="Gaffney J.R."/>
        </authorList>
    </citation>
    <scope>NUCLEOTIDE SEQUENCE [LARGE SCALE GENOMIC DNA]</scope>
    <source>
        <strain evidence="3 4">JE7A12</strain>
    </source>
</reference>
<evidence type="ECO:0000313" key="4">
    <source>
        <dbReference type="Proteomes" id="UP000301475"/>
    </source>
</evidence>
<evidence type="ECO:0000259" key="1">
    <source>
        <dbReference type="Pfam" id="PF09851"/>
    </source>
</evidence>
<dbReference type="InterPro" id="IPR018649">
    <property type="entry name" value="SHOCT"/>
</dbReference>
<dbReference type="KEGG" id="ruj:E5Z56_02400"/>
<name>A0A4P8XTH9_9FIRM</name>
<dbReference type="PANTHER" id="PTHR37826:SF2">
    <property type="entry name" value="ZINC-RIBBON DOMAIN-CONTAINING PROTEIN"/>
    <property type="match status" value="1"/>
</dbReference>
<evidence type="ECO:0000313" key="3">
    <source>
        <dbReference type="EMBL" id="QCT06271.1"/>
    </source>
</evidence>
<feature type="domain" description="SHOCT" evidence="1">
    <location>
        <begin position="345"/>
        <end position="372"/>
    </location>
</feature>
<dbReference type="OrthoDB" id="9764015at2"/>
<dbReference type="Pfam" id="PF09851">
    <property type="entry name" value="SHOCT"/>
    <property type="match status" value="1"/>
</dbReference>
<feature type="domain" description="SPFH" evidence="2">
    <location>
        <begin position="117"/>
        <end position="276"/>
    </location>
</feature>
<keyword evidence="4" id="KW-1185">Reference proteome</keyword>
<dbReference type="InterPro" id="IPR033880">
    <property type="entry name" value="SPFH_YdjI"/>
</dbReference>
<accession>A0A4P8XTH9</accession>
<dbReference type="Proteomes" id="UP000301475">
    <property type="component" value="Chromosome"/>
</dbReference>
<dbReference type="CDD" id="cd03408">
    <property type="entry name" value="SPFH_like_u1"/>
    <property type="match status" value="1"/>
</dbReference>
<organism evidence="3 4">
    <name type="scientific">Ruminococcus bovis</name>
    <dbReference type="NCBI Taxonomy" id="2564099"/>
    <lineage>
        <taxon>Bacteria</taxon>
        <taxon>Bacillati</taxon>
        <taxon>Bacillota</taxon>
        <taxon>Clostridia</taxon>
        <taxon>Eubacteriales</taxon>
        <taxon>Oscillospiraceae</taxon>
        <taxon>Ruminococcus</taxon>
    </lineage>
</organism>